<name>A0AAV1RIC0_9ROSI</name>
<dbReference type="PANTHER" id="PTHR13198:SF4">
    <property type="entry name" value="E3 UBIQUITIN-PROTEIN LIGASE RNF25"/>
    <property type="match status" value="1"/>
</dbReference>
<comment type="caution">
    <text evidence="1">The sequence shown here is derived from an EMBL/GenBank/DDBJ whole genome shotgun (WGS) entry which is preliminary data.</text>
</comment>
<dbReference type="InterPro" id="IPR016135">
    <property type="entry name" value="UBQ-conjugating_enzyme/RWD"/>
</dbReference>
<dbReference type="Gene3D" id="3.10.110.10">
    <property type="entry name" value="Ubiquitin Conjugating Enzyme"/>
    <property type="match status" value="1"/>
</dbReference>
<dbReference type="EMBL" id="CAWUPB010000994">
    <property type="protein sequence ID" value="CAK7335483.1"/>
    <property type="molecule type" value="Genomic_DNA"/>
</dbReference>
<dbReference type="GO" id="GO:0005634">
    <property type="term" value="C:nucleus"/>
    <property type="evidence" value="ECO:0007669"/>
    <property type="project" value="TreeGrafter"/>
</dbReference>
<dbReference type="GO" id="GO:0061630">
    <property type="term" value="F:ubiquitin protein ligase activity"/>
    <property type="evidence" value="ECO:0007669"/>
    <property type="project" value="InterPro"/>
</dbReference>
<evidence type="ECO:0000313" key="1">
    <source>
        <dbReference type="EMBL" id="CAK7335483.1"/>
    </source>
</evidence>
<dbReference type="SUPFAM" id="SSF54495">
    <property type="entry name" value="UBC-like"/>
    <property type="match status" value="1"/>
</dbReference>
<evidence type="ECO:0000313" key="2">
    <source>
        <dbReference type="Proteomes" id="UP001314170"/>
    </source>
</evidence>
<dbReference type="InterPro" id="IPR039133">
    <property type="entry name" value="RNF25"/>
</dbReference>
<accession>A0AAV1RIC0</accession>
<gene>
    <name evidence="1" type="ORF">DCAF_LOCUS10477</name>
</gene>
<protein>
    <submittedName>
        <fullName evidence="1">Uncharacterized protein</fullName>
    </submittedName>
</protein>
<keyword evidence="2" id="KW-1185">Reference proteome</keyword>
<organism evidence="1 2">
    <name type="scientific">Dovyalis caffra</name>
    <dbReference type="NCBI Taxonomy" id="77055"/>
    <lineage>
        <taxon>Eukaryota</taxon>
        <taxon>Viridiplantae</taxon>
        <taxon>Streptophyta</taxon>
        <taxon>Embryophyta</taxon>
        <taxon>Tracheophyta</taxon>
        <taxon>Spermatophyta</taxon>
        <taxon>Magnoliopsida</taxon>
        <taxon>eudicotyledons</taxon>
        <taxon>Gunneridae</taxon>
        <taxon>Pentapetalae</taxon>
        <taxon>rosids</taxon>
        <taxon>fabids</taxon>
        <taxon>Malpighiales</taxon>
        <taxon>Salicaceae</taxon>
        <taxon>Flacourtieae</taxon>
        <taxon>Dovyalis</taxon>
    </lineage>
</organism>
<sequence length="73" mass="8383">MILNVLIAFSKETRDFHRTFFSEDISEYPSEPLQIDLIESRGLDGEKKKQLIASIQDKACELSSCLMLLALYE</sequence>
<proteinExistence type="predicted"/>
<dbReference type="GO" id="GO:0016567">
    <property type="term" value="P:protein ubiquitination"/>
    <property type="evidence" value="ECO:0007669"/>
    <property type="project" value="TreeGrafter"/>
</dbReference>
<dbReference type="PANTHER" id="PTHR13198">
    <property type="entry name" value="RING FINGER PROTEIN 25"/>
    <property type="match status" value="1"/>
</dbReference>
<dbReference type="AlphaFoldDB" id="A0AAV1RIC0"/>
<reference evidence="1 2" key="1">
    <citation type="submission" date="2024-01" db="EMBL/GenBank/DDBJ databases">
        <authorList>
            <person name="Waweru B."/>
        </authorList>
    </citation>
    <scope>NUCLEOTIDE SEQUENCE [LARGE SCALE GENOMIC DNA]</scope>
</reference>
<feature type="non-terminal residue" evidence="1">
    <location>
        <position position="73"/>
    </location>
</feature>
<dbReference type="Proteomes" id="UP001314170">
    <property type="component" value="Unassembled WGS sequence"/>
</dbReference>